<dbReference type="Proteomes" id="UP001633002">
    <property type="component" value="Unassembled WGS sequence"/>
</dbReference>
<name>A0ABD3GW17_9MARC</name>
<keyword evidence="3" id="KW-1185">Reference proteome</keyword>
<dbReference type="SUPFAM" id="SSF56349">
    <property type="entry name" value="DNA breaking-rejoining enzymes"/>
    <property type="match status" value="1"/>
</dbReference>
<dbReference type="AlphaFoldDB" id="A0ABD3GW17"/>
<gene>
    <name evidence="2" type="ORF">R1sor_024260</name>
</gene>
<keyword evidence="1" id="KW-0175">Coiled coil</keyword>
<evidence type="ECO:0000256" key="1">
    <source>
        <dbReference type="SAM" id="Coils"/>
    </source>
</evidence>
<reference evidence="2 3" key="1">
    <citation type="submission" date="2024-09" db="EMBL/GenBank/DDBJ databases">
        <title>Chromosome-scale assembly of Riccia sorocarpa.</title>
        <authorList>
            <person name="Paukszto L."/>
        </authorList>
    </citation>
    <scope>NUCLEOTIDE SEQUENCE [LARGE SCALE GENOMIC DNA]</scope>
    <source>
        <strain evidence="2">LP-2024</strain>
        <tissue evidence="2">Aerial parts of the thallus</tissue>
    </source>
</reference>
<comment type="caution">
    <text evidence="2">The sequence shown here is derived from an EMBL/GenBank/DDBJ whole genome shotgun (WGS) entry which is preliminary data.</text>
</comment>
<feature type="coiled-coil region" evidence="1">
    <location>
        <begin position="548"/>
        <end position="575"/>
    </location>
</feature>
<dbReference type="InterPro" id="IPR011010">
    <property type="entry name" value="DNA_brk_join_enz"/>
</dbReference>
<evidence type="ECO:0000313" key="2">
    <source>
        <dbReference type="EMBL" id="KAL3681304.1"/>
    </source>
</evidence>
<sequence length="604" mass="69414">MEHVGDIYDERRGEKARNHDRVVQRYFQEFAGCEVKELRGKPEPELREIYGRFANFLFTKKEDTGVPGWQTAMNYMSSLSQVFKQVLFEKRRGIFADEEWYNGVRSTLSKKYLSRSRERGEPLVDSPDPLTAELTAELCQYLYDKNTKKSMKDRAFILNQWHLLGRVSELTYLRNREVSAEDDHCYPDIPRGEKIASYINGVLRDFVNFTEKKVNLTSHSGRHGAAGAADGNSSINVFWIVERGEWIMDRINTAFEYIFGNSRNDRKVARVLAGWPNCNAGGLPPLLQDVPDPELQAKLSDLAQDLFSQSLPLSLKEFLLAIQLYRFDEVYRYKPDHLLVSMIIEHASSYDLNVEDLHSVSQTLFRAFQRHNLAHLSLEDSPESIATRLTRLTDAVLELRVETSQKMDELRRQSHQNLTLIQGEIAEVKELVLVLAKRIESDPRTHCQTSAAANNDQTQKMSGNVQPKRPFPNCLTKLGGLTLADAYYEYIRWGLTNCVTANKKECNALSDLRQLYNLARKLEPSFLLIPDPPSFHGEEFRAWRDQVKPRIQQSAQELQQKIEKFHENSKVAQSNVRKRRATDKAMASLKRMRGMIELGSDGSD</sequence>
<evidence type="ECO:0000313" key="3">
    <source>
        <dbReference type="Proteomes" id="UP001633002"/>
    </source>
</evidence>
<dbReference type="EMBL" id="JBJQOH010000007">
    <property type="protein sequence ID" value="KAL3681304.1"/>
    <property type="molecule type" value="Genomic_DNA"/>
</dbReference>
<organism evidence="2 3">
    <name type="scientific">Riccia sorocarpa</name>
    <dbReference type="NCBI Taxonomy" id="122646"/>
    <lineage>
        <taxon>Eukaryota</taxon>
        <taxon>Viridiplantae</taxon>
        <taxon>Streptophyta</taxon>
        <taxon>Embryophyta</taxon>
        <taxon>Marchantiophyta</taxon>
        <taxon>Marchantiopsida</taxon>
        <taxon>Marchantiidae</taxon>
        <taxon>Marchantiales</taxon>
        <taxon>Ricciaceae</taxon>
        <taxon>Riccia</taxon>
    </lineage>
</organism>
<proteinExistence type="predicted"/>
<protein>
    <submittedName>
        <fullName evidence="2">Uncharacterized protein</fullName>
    </submittedName>
</protein>
<accession>A0ABD3GW17</accession>